<sequence length="34" mass="3731">MIPLVPWLGNYLTSTVTSASKPKKNKGEKRCPDA</sequence>
<comment type="caution">
    <text evidence="1">The sequence shown here is derived from an EMBL/GenBank/DDBJ whole genome shotgun (WGS) entry which is preliminary data.</text>
</comment>
<reference evidence="1" key="2">
    <citation type="submission" date="2020-10" db="EMBL/GenBank/DDBJ databases">
        <authorList>
            <person name="Cooper E.A."/>
            <person name="Brenton Z.W."/>
            <person name="Flinn B.S."/>
            <person name="Jenkins J."/>
            <person name="Shu S."/>
            <person name="Flowers D."/>
            <person name="Luo F."/>
            <person name="Wang Y."/>
            <person name="Xia P."/>
            <person name="Barry K."/>
            <person name="Daum C."/>
            <person name="Lipzen A."/>
            <person name="Yoshinaga Y."/>
            <person name="Schmutz J."/>
            <person name="Saski C."/>
            <person name="Vermerris W."/>
            <person name="Kresovich S."/>
        </authorList>
    </citation>
    <scope>NUCLEOTIDE SEQUENCE</scope>
</reference>
<dbReference type="Proteomes" id="UP000807115">
    <property type="component" value="Chromosome 8"/>
</dbReference>
<evidence type="ECO:0000313" key="2">
    <source>
        <dbReference type="Proteomes" id="UP000807115"/>
    </source>
</evidence>
<dbReference type="AlphaFoldDB" id="A0A921QJE7"/>
<protein>
    <submittedName>
        <fullName evidence="1">Uncharacterized protein</fullName>
    </submittedName>
</protein>
<dbReference type="EMBL" id="CM027687">
    <property type="protein sequence ID" value="KAG0521520.1"/>
    <property type="molecule type" value="Genomic_DNA"/>
</dbReference>
<gene>
    <name evidence="1" type="ORF">BDA96_08G167900</name>
</gene>
<organism evidence="1 2">
    <name type="scientific">Sorghum bicolor</name>
    <name type="common">Sorghum</name>
    <name type="synonym">Sorghum vulgare</name>
    <dbReference type="NCBI Taxonomy" id="4558"/>
    <lineage>
        <taxon>Eukaryota</taxon>
        <taxon>Viridiplantae</taxon>
        <taxon>Streptophyta</taxon>
        <taxon>Embryophyta</taxon>
        <taxon>Tracheophyta</taxon>
        <taxon>Spermatophyta</taxon>
        <taxon>Magnoliopsida</taxon>
        <taxon>Liliopsida</taxon>
        <taxon>Poales</taxon>
        <taxon>Poaceae</taxon>
        <taxon>PACMAD clade</taxon>
        <taxon>Panicoideae</taxon>
        <taxon>Andropogonodae</taxon>
        <taxon>Andropogoneae</taxon>
        <taxon>Sorghinae</taxon>
        <taxon>Sorghum</taxon>
    </lineage>
</organism>
<evidence type="ECO:0000313" key="1">
    <source>
        <dbReference type="EMBL" id="KAG0521520.1"/>
    </source>
</evidence>
<proteinExistence type="predicted"/>
<accession>A0A921QJE7</accession>
<name>A0A921QJE7_SORBI</name>
<reference evidence="1" key="1">
    <citation type="journal article" date="2019" name="BMC Genomics">
        <title>A new reference genome for Sorghum bicolor reveals high levels of sequence similarity between sweet and grain genotypes: implications for the genetics of sugar metabolism.</title>
        <authorList>
            <person name="Cooper E.A."/>
            <person name="Brenton Z.W."/>
            <person name="Flinn B.S."/>
            <person name="Jenkins J."/>
            <person name="Shu S."/>
            <person name="Flowers D."/>
            <person name="Luo F."/>
            <person name="Wang Y."/>
            <person name="Xia P."/>
            <person name="Barry K."/>
            <person name="Daum C."/>
            <person name="Lipzen A."/>
            <person name="Yoshinaga Y."/>
            <person name="Schmutz J."/>
            <person name="Saski C."/>
            <person name="Vermerris W."/>
            <person name="Kresovich S."/>
        </authorList>
    </citation>
    <scope>NUCLEOTIDE SEQUENCE</scope>
</reference>